<sequence length="172" mass="19206">MLTSRTNQTLCRTLQTARFDEAKIFFSTSDQEYAGAQLLLHSSQTYINSRLSDLFLPSSPSHMLNYSSPGISTMQLTSSSSPIAISLPISGRPLGPPSGHRRCRILAASRDKGKFGGRIVDENMFVLRRRIHEMKMVERNYESPAGWADWEKKYHVAYASHVCEGVGQLPVA</sequence>
<protein>
    <submittedName>
        <fullName evidence="1">Uncharacterized protein</fullName>
    </submittedName>
</protein>
<accession>A0A5K0ZVS4</accession>
<proteinExistence type="predicted"/>
<organism evidence="1">
    <name type="scientific">Nymphaea colorata</name>
    <name type="common">pocket water lily</name>
    <dbReference type="NCBI Taxonomy" id="210225"/>
    <lineage>
        <taxon>Eukaryota</taxon>
        <taxon>Viridiplantae</taxon>
        <taxon>Streptophyta</taxon>
        <taxon>Embryophyta</taxon>
        <taxon>Tracheophyta</taxon>
        <taxon>Spermatophyta</taxon>
        <taxon>Magnoliopsida</taxon>
        <taxon>Nymphaeales</taxon>
        <taxon>Nymphaeaceae</taxon>
        <taxon>Nymphaea</taxon>
    </lineage>
</organism>
<gene>
    <name evidence="1" type="ORF">NYM_LOCUS12024</name>
</gene>
<evidence type="ECO:0000313" key="1">
    <source>
        <dbReference type="EMBL" id="VVV93550.1"/>
    </source>
</evidence>
<dbReference type="EMBL" id="LR721780">
    <property type="protein sequence ID" value="VVV93550.1"/>
    <property type="molecule type" value="Genomic_DNA"/>
</dbReference>
<dbReference type="PANTHER" id="PTHR33782:SF5">
    <property type="entry name" value="MEDIATOR OF RNA POLYMERASE II TRANSCRIPTION SUBUNIT"/>
    <property type="match status" value="1"/>
</dbReference>
<name>A0A5K0ZVS4_9MAGN</name>
<dbReference type="AlphaFoldDB" id="A0A5K0ZVS4"/>
<dbReference type="Gramene" id="NC2G0007610.1">
    <property type="protein sequence ID" value="NC2G0007610.1:cds"/>
    <property type="gene ID" value="NC2G0007610"/>
</dbReference>
<dbReference type="PANTHER" id="PTHR33782">
    <property type="entry name" value="OS01G0121600 PROTEIN"/>
    <property type="match status" value="1"/>
</dbReference>
<reference evidence="1" key="1">
    <citation type="submission" date="2019-09" db="EMBL/GenBank/DDBJ databases">
        <authorList>
            <person name="Zhang L."/>
        </authorList>
    </citation>
    <scope>NUCLEOTIDE SEQUENCE</scope>
</reference>